<evidence type="ECO:0000259" key="9">
    <source>
        <dbReference type="Pfam" id="PF23659"/>
    </source>
</evidence>
<evidence type="ECO:0000256" key="3">
    <source>
        <dbReference type="ARBA" id="ARBA00014160"/>
    </source>
</evidence>
<evidence type="ECO:0000259" key="10">
    <source>
        <dbReference type="Pfam" id="PF25041"/>
    </source>
</evidence>
<dbReference type="VEuPathDB" id="VectorBase:LLOJ000634"/>
<comment type="similarity">
    <text evidence="2">Belongs to the UFL1 family.</text>
</comment>
<dbReference type="EnsemblMetazoa" id="LLOJ000634-RA">
    <property type="protein sequence ID" value="LLOJ000634-PA"/>
    <property type="gene ID" value="LLOJ000634"/>
</dbReference>
<evidence type="ECO:0000256" key="5">
    <source>
        <dbReference type="ARBA" id="ARBA00022786"/>
    </source>
</evidence>
<dbReference type="PANTHER" id="PTHR31057:SF0">
    <property type="entry name" value="E3 UFM1-PROTEIN LIGASE 1"/>
    <property type="match status" value="1"/>
</dbReference>
<dbReference type="InterPro" id="IPR056761">
    <property type="entry name" value="Ufl1-like_C"/>
</dbReference>
<feature type="region of interest" description="Disordered" evidence="7">
    <location>
        <begin position="396"/>
        <end position="469"/>
    </location>
</feature>
<dbReference type="GO" id="GO:0034976">
    <property type="term" value="P:response to endoplasmic reticulum stress"/>
    <property type="evidence" value="ECO:0007669"/>
    <property type="project" value="TreeGrafter"/>
</dbReference>
<evidence type="ECO:0000313" key="11">
    <source>
        <dbReference type="EnsemblMetazoa" id="LLOJ000634-PA"/>
    </source>
</evidence>
<dbReference type="VEuPathDB" id="VectorBase:LLONM1_007946"/>
<dbReference type="Proteomes" id="UP000092461">
    <property type="component" value="Unassembled WGS sequence"/>
</dbReference>
<dbReference type="GO" id="GO:0061666">
    <property type="term" value="F:UFM1 ligase activity"/>
    <property type="evidence" value="ECO:0007669"/>
    <property type="project" value="InterPro"/>
</dbReference>
<dbReference type="GO" id="GO:1990592">
    <property type="term" value="P:protein K69-linked ufmylation"/>
    <property type="evidence" value="ECO:0007669"/>
    <property type="project" value="TreeGrafter"/>
</dbReference>
<dbReference type="AlphaFoldDB" id="A0A1B0C9L2"/>
<dbReference type="GO" id="GO:0005789">
    <property type="term" value="C:endoplasmic reticulum membrane"/>
    <property type="evidence" value="ECO:0007669"/>
    <property type="project" value="TreeGrafter"/>
</dbReference>
<dbReference type="EMBL" id="AJWK01002460">
    <property type="status" value="NOT_ANNOTATED_CDS"/>
    <property type="molecule type" value="Genomic_DNA"/>
</dbReference>
<sequence length="778" mass="86438">MTTDWDEIKRLAADFQKVQLSSTLQRLSERNCIEVVSLLVEKGLLEIIYTNDGKEYLTPDHLSTEIQDELYINGGRVNLTEVSKTVNVDLTKVTAAANRIANKSKDVHLILGQLINEDYLQRVALEINEKLIQAGEISAANLAEQYDLPADFILQKIIEKNLGKTIHGKRDPTDSKVFFTQTYISRCKAKIRGALAALSRPTPIASILGQCKIKDKIFYALIDEITFDGSVTSKMSGAQYIPNVYKKAQNEWVTSLFKQNGYVQHDTLSHFGISDTKAFIQRQLPNEELVHLEKCTVGKRFVEQLEAAIDECISSASYLDVTTILPSDLSQGDIEKLLEMAVKPTVARSILILETTILTHTFLDRLVAPAKQIMEQNVKKSIESGKYQQYLAEKLSSGRPVGAQEGTGDSKTDRREERRRKAAAGKGGGGTQGRETKTKSTKKHYRGGGGEKGGAFDSDSDDNGRVSKKKNASTIELITVKEIVGVIESSLDSDDLCYLAKDIALHFYPQLSKEALQTAQQVFEASLQNSTQNRRQTHAALQEKLNNLIGDVRLYEKGLKLFPTDVQQQLIKYLLKTLGTDIANELFFYVATECSLNYSTSTLTTEQRNSIMQECNQEYKAALMALNKSISGQSVDDFLSASESALQECSMILKKIDKKKDRSLILGHKHGLLEQLANCTDPALVLHLACLVIFTISTQCMLHASGRHVAAILAFLQPQLQQDQSQLLTQYHDLVLKVLTVAEDDEEGKEKVLSQLGDLMPKIKDVASSFKKSATSIE</sequence>
<feature type="domain" description="E3 UFM1-protein ligase 1-like" evidence="9">
    <location>
        <begin position="538"/>
        <end position="655"/>
    </location>
</feature>
<evidence type="ECO:0000256" key="6">
    <source>
        <dbReference type="ARBA" id="ARBA00030452"/>
    </source>
</evidence>
<protein>
    <recommendedName>
        <fullName evidence="3">E3 UFM1-protein ligase 1 homolog</fullName>
    </recommendedName>
    <alternativeName>
        <fullName evidence="6">E3 UFM1-protein transferase 1 homolog</fullName>
    </alternativeName>
</protein>
<proteinExistence type="inferred from homology"/>
<dbReference type="GO" id="GO:0032434">
    <property type="term" value="P:regulation of proteasomal ubiquitin-dependent protein catabolic process"/>
    <property type="evidence" value="ECO:0007669"/>
    <property type="project" value="TreeGrafter"/>
</dbReference>
<evidence type="ECO:0000256" key="1">
    <source>
        <dbReference type="ARBA" id="ARBA00003950"/>
    </source>
</evidence>
<dbReference type="EMBL" id="AJWK01002459">
    <property type="status" value="NOT_ANNOTATED_CDS"/>
    <property type="molecule type" value="Genomic_DNA"/>
</dbReference>
<dbReference type="PANTHER" id="PTHR31057">
    <property type="entry name" value="E3 UFM1-PROTEIN LIGASE 1"/>
    <property type="match status" value="1"/>
</dbReference>
<dbReference type="InterPro" id="IPR056579">
    <property type="entry name" value="Ufl1_N"/>
</dbReference>
<dbReference type="EMBL" id="AJWK01002458">
    <property type="status" value="NOT_ANNOTATED_CDS"/>
    <property type="molecule type" value="Genomic_DNA"/>
</dbReference>
<organism evidence="11 12">
    <name type="scientific">Lutzomyia longipalpis</name>
    <name type="common">Sand fly</name>
    <dbReference type="NCBI Taxonomy" id="7200"/>
    <lineage>
        <taxon>Eukaryota</taxon>
        <taxon>Metazoa</taxon>
        <taxon>Ecdysozoa</taxon>
        <taxon>Arthropoda</taxon>
        <taxon>Hexapoda</taxon>
        <taxon>Insecta</taxon>
        <taxon>Pterygota</taxon>
        <taxon>Neoptera</taxon>
        <taxon>Endopterygota</taxon>
        <taxon>Diptera</taxon>
        <taxon>Nematocera</taxon>
        <taxon>Psychodoidea</taxon>
        <taxon>Psychodidae</taxon>
        <taxon>Lutzomyia</taxon>
        <taxon>Lutzomyia</taxon>
    </lineage>
</organism>
<name>A0A1B0C9L2_LUTLO</name>
<dbReference type="EMBL" id="AJWK01002461">
    <property type="status" value="NOT_ANNOTATED_CDS"/>
    <property type="molecule type" value="Genomic_DNA"/>
</dbReference>
<evidence type="ECO:0000313" key="12">
    <source>
        <dbReference type="Proteomes" id="UP000092461"/>
    </source>
</evidence>
<dbReference type="Pfam" id="PF25041">
    <property type="entry name" value="UFL1_C"/>
    <property type="match status" value="1"/>
</dbReference>
<dbReference type="InterPro" id="IPR056580">
    <property type="entry name" value="Ufl1_dom"/>
</dbReference>
<evidence type="ECO:0000259" key="8">
    <source>
        <dbReference type="Pfam" id="PF09743"/>
    </source>
</evidence>
<evidence type="ECO:0000256" key="4">
    <source>
        <dbReference type="ARBA" id="ARBA00022679"/>
    </source>
</evidence>
<dbReference type="EMBL" id="AJWK01002457">
    <property type="status" value="NOT_ANNOTATED_CDS"/>
    <property type="molecule type" value="Genomic_DNA"/>
</dbReference>
<feature type="domain" description="E3 UFM1-protein ligase-like C-terminal" evidence="10">
    <location>
        <begin position="661"/>
        <end position="766"/>
    </location>
</feature>
<dbReference type="InterPro" id="IPR018611">
    <property type="entry name" value="Ufl1"/>
</dbReference>
<reference evidence="11" key="1">
    <citation type="submission" date="2020-05" db="UniProtKB">
        <authorList>
            <consortium name="EnsemblMetazoa"/>
        </authorList>
    </citation>
    <scope>IDENTIFICATION</scope>
    <source>
        <strain evidence="11">Jacobina</strain>
    </source>
</reference>
<comment type="function">
    <text evidence="1">E3 UFM1-protein ligase that mediates ufmylation of target proteins.</text>
</comment>
<accession>A0A1B0C9L2</accession>
<dbReference type="Pfam" id="PF23659">
    <property type="entry name" value="UFL1"/>
    <property type="match status" value="1"/>
</dbReference>
<keyword evidence="4" id="KW-0808">Transferase</keyword>
<evidence type="ECO:0000256" key="7">
    <source>
        <dbReference type="SAM" id="MobiDB-lite"/>
    </source>
</evidence>
<dbReference type="Pfam" id="PF09743">
    <property type="entry name" value="E3_UFM1_ligase"/>
    <property type="match status" value="1"/>
</dbReference>
<keyword evidence="5" id="KW-0833">Ubl conjugation pathway</keyword>
<keyword evidence="12" id="KW-1185">Reference proteome</keyword>
<evidence type="ECO:0000256" key="2">
    <source>
        <dbReference type="ARBA" id="ARBA00010789"/>
    </source>
</evidence>
<feature type="domain" description="E3 UFM1-protein ligase 1-like N-terminal" evidence="8">
    <location>
        <begin position="7"/>
        <end position="280"/>
    </location>
</feature>
<dbReference type="Pfam" id="PF25870">
    <property type="entry name" value="WHD_UFL1_5th"/>
    <property type="match status" value="1"/>
</dbReference>